<feature type="transmembrane region" description="Helical" evidence="5">
    <location>
        <begin position="33"/>
        <end position="55"/>
    </location>
</feature>
<keyword evidence="5" id="KW-0812">Transmembrane</keyword>
<dbReference type="GO" id="GO:1901982">
    <property type="term" value="F:maltose binding"/>
    <property type="evidence" value="ECO:0007669"/>
    <property type="project" value="TreeGrafter"/>
</dbReference>
<dbReference type="GO" id="GO:0042956">
    <property type="term" value="P:maltodextrin transmembrane transport"/>
    <property type="evidence" value="ECO:0007669"/>
    <property type="project" value="TreeGrafter"/>
</dbReference>
<protein>
    <submittedName>
        <fullName evidence="6">Sugar transport system periplasmic component</fullName>
    </submittedName>
</protein>
<dbReference type="PANTHER" id="PTHR30061:SF50">
    <property type="entry name" value="MALTOSE_MALTODEXTRIN-BINDING PERIPLASMIC PROTEIN"/>
    <property type="match status" value="1"/>
</dbReference>
<dbReference type="HOGENOM" id="CLU_031285_10_0_11"/>
<accession>A9WV99</accession>
<sequence length="476" mass="51015">MARTQNRSSRLTCWPSHPPGGTMQHKRKFTTSSLLPGFTIALVSTLALTACGGVGNSNGTGSWQAAAAPSSSDEKVSITIWSKFADRELAAVNSVLDKFHQLHPNIKIKSEGNQDDDKITQAIRGGNAPDVAISFTTDNIGQFCSSGSFQNLQPYLDRDKVDLNQIPQATRDYTSFQGTRCAMPMLADVYGLYYNKKMFEAAGISSPPKTLSELAADTKKLTQLNADGSIKVAGFVPTPGFYENTVQTLTPQFGAKWQKSDGKSALASDPAWSNMLNWQKDLTNFYGADKLTQFTASAGQEYSADNNFETGKTAMMVDGEFRTAFIAAEAPDLDYATAPFPVPDDKPELYGTAYTTGTIIGIPKGAKNAGAAWELIKYLSTDTDALVDLANALKNVPTTAASAKSPNLKLTPQFQTFLDLFNGGKLQNNPSSNNGGAYIKVAQDFALKYANGGAPDLAAGLKEVDSQIDNLSTLGH</sequence>
<evidence type="ECO:0000313" key="7">
    <source>
        <dbReference type="Proteomes" id="UP000002007"/>
    </source>
</evidence>
<evidence type="ECO:0000256" key="1">
    <source>
        <dbReference type="ARBA" id="ARBA00008520"/>
    </source>
</evidence>
<organism evidence="6 7">
    <name type="scientific">Renibacterium salmoninarum (strain ATCC 33209 / DSM 20767 / JCM 11484 / NBRC 15589 / NCIMB 2235)</name>
    <dbReference type="NCBI Taxonomy" id="288705"/>
    <lineage>
        <taxon>Bacteria</taxon>
        <taxon>Bacillati</taxon>
        <taxon>Actinomycetota</taxon>
        <taxon>Actinomycetes</taxon>
        <taxon>Micrococcales</taxon>
        <taxon>Micrococcaceae</taxon>
        <taxon>Renibacterium</taxon>
    </lineage>
</organism>
<evidence type="ECO:0000256" key="4">
    <source>
        <dbReference type="SAM" id="MobiDB-lite"/>
    </source>
</evidence>
<proteinExistence type="inferred from homology"/>
<keyword evidence="7" id="KW-1185">Reference proteome</keyword>
<dbReference type="STRING" id="288705.RSal33209_3410"/>
<reference evidence="7" key="1">
    <citation type="journal article" date="2008" name="J. Bacteriol.">
        <title>Genome sequence of the fish pathogen Renibacterium salmoninarum suggests reductive evolution away from an environmental Arthrobacter ancestor.</title>
        <authorList>
            <person name="Wiens G.D."/>
            <person name="Rockey D.D."/>
            <person name="Wu Z."/>
            <person name="Chang J."/>
            <person name="Levy R."/>
            <person name="Crane S."/>
            <person name="Chen D.S."/>
            <person name="Capri G.R."/>
            <person name="Burnett J.R."/>
            <person name="Sudheesh P.S."/>
            <person name="Schipma M.J."/>
            <person name="Burd H."/>
            <person name="Bhattacharyya A."/>
            <person name="Rhodes L.D."/>
            <person name="Kaul R."/>
            <person name="Strom M.S."/>
        </authorList>
    </citation>
    <scope>NUCLEOTIDE SEQUENCE [LARGE SCALE GENOMIC DNA]</scope>
    <source>
        <strain evidence="7">ATCC 33209 / DSM 20767 / JCM 11484 / NBRC 15589 / NCIMB 2235</strain>
    </source>
</reference>
<keyword evidence="6" id="KW-0762">Sugar transport</keyword>
<dbReference type="GO" id="GO:0055052">
    <property type="term" value="C:ATP-binding cassette (ABC) transporter complex, substrate-binding subunit-containing"/>
    <property type="evidence" value="ECO:0007669"/>
    <property type="project" value="TreeGrafter"/>
</dbReference>
<dbReference type="Gene3D" id="3.40.190.10">
    <property type="entry name" value="Periplasmic binding protein-like II"/>
    <property type="match status" value="2"/>
</dbReference>
<feature type="compositionally biased region" description="Polar residues" evidence="4">
    <location>
        <begin position="1"/>
        <end position="11"/>
    </location>
</feature>
<evidence type="ECO:0000256" key="2">
    <source>
        <dbReference type="ARBA" id="ARBA00022448"/>
    </source>
</evidence>
<dbReference type="Pfam" id="PF01547">
    <property type="entry name" value="SBP_bac_1"/>
    <property type="match status" value="1"/>
</dbReference>
<keyword evidence="5" id="KW-1133">Transmembrane helix</keyword>
<name>A9WV99_RENSM</name>
<gene>
    <name evidence="6" type="ordered locus">RSal33209_3410</name>
</gene>
<dbReference type="Proteomes" id="UP000002007">
    <property type="component" value="Chromosome"/>
</dbReference>
<comment type="similarity">
    <text evidence="1">Belongs to the bacterial solute-binding protein 1 family.</text>
</comment>
<dbReference type="CDD" id="cd14748">
    <property type="entry name" value="PBP2_UgpB"/>
    <property type="match status" value="1"/>
</dbReference>
<dbReference type="InterPro" id="IPR006059">
    <property type="entry name" value="SBP"/>
</dbReference>
<keyword evidence="5" id="KW-0472">Membrane</keyword>
<evidence type="ECO:0000313" key="6">
    <source>
        <dbReference type="EMBL" id="ABY25120.1"/>
    </source>
</evidence>
<dbReference type="KEGG" id="rsa:RSal33209_3410"/>
<keyword evidence="3" id="KW-0732">Signal</keyword>
<dbReference type="eggNOG" id="COG1653">
    <property type="taxonomic scope" value="Bacteria"/>
</dbReference>
<keyword evidence="2" id="KW-0813">Transport</keyword>
<dbReference type="GO" id="GO:0015768">
    <property type="term" value="P:maltose transport"/>
    <property type="evidence" value="ECO:0007669"/>
    <property type="project" value="TreeGrafter"/>
</dbReference>
<dbReference type="SUPFAM" id="SSF53850">
    <property type="entry name" value="Periplasmic binding protein-like II"/>
    <property type="match status" value="1"/>
</dbReference>
<dbReference type="PANTHER" id="PTHR30061">
    <property type="entry name" value="MALTOSE-BINDING PERIPLASMIC PROTEIN"/>
    <property type="match status" value="1"/>
</dbReference>
<evidence type="ECO:0000256" key="3">
    <source>
        <dbReference type="ARBA" id="ARBA00022729"/>
    </source>
</evidence>
<dbReference type="AlphaFoldDB" id="A9WV99"/>
<feature type="region of interest" description="Disordered" evidence="4">
    <location>
        <begin position="1"/>
        <end position="25"/>
    </location>
</feature>
<dbReference type="EMBL" id="CP000910">
    <property type="protein sequence ID" value="ABY25120.1"/>
    <property type="molecule type" value="Genomic_DNA"/>
</dbReference>
<evidence type="ECO:0000256" key="5">
    <source>
        <dbReference type="SAM" id="Phobius"/>
    </source>
</evidence>